<evidence type="ECO:0000313" key="1">
    <source>
        <dbReference type="EMBL" id="GFX87044.1"/>
    </source>
</evidence>
<dbReference type="EMBL" id="BMAU01021021">
    <property type="protein sequence ID" value="GFX87044.1"/>
    <property type="molecule type" value="Genomic_DNA"/>
</dbReference>
<proteinExistence type="predicted"/>
<comment type="caution">
    <text evidence="1">The sequence shown here is derived from an EMBL/GenBank/DDBJ whole genome shotgun (WGS) entry which is preliminary data.</text>
</comment>
<dbReference type="Proteomes" id="UP000887159">
    <property type="component" value="Unassembled WGS sequence"/>
</dbReference>
<evidence type="ECO:0000313" key="2">
    <source>
        <dbReference type="Proteomes" id="UP000887159"/>
    </source>
</evidence>
<reference evidence="1" key="1">
    <citation type="submission" date="2020-08" db="EMBL/GenBank/DDBJ databases">
        <title>Multicomponent nature underlies the extraordinary mechanical properties of spider dragline silk.</title>
        <authorList>
            <person name="Kono N."/>
            <person name="Nakamura H."/>
            <person name="Mori M."/>
            <person name="Yoshida Y."/>
            <person name="Ohtoshi R."/>
            <person name="Malay A.D."/>
            <person name="Moran D.A.P."/>
            <person name="Tomita M."/>
            <person name="Numata K."/>
            <person name="Arakawa K."/>
        </authorList>
    </citation>
    <scope>NUCLEOTIDE SEQUENCE</scope>
</reference>
<organism evidence="1 2">
    <name type="scientific">Trichonephila clavipes</name>
    <name type="common">Golden silk orbweaver</name>
    <name type="synonym">Nephila clavipes</name>
    <dbReference type="NCBI Taxonomy" id="2585209"/>
    <lineage>
        <taxon>Eukaryota</taxon>
        <taxon>Metazoa</taxon>
        <taxon>Ecdysozoa</taxon>
        <taxon>Arthropoda</taxon>
        <taxon>Chelicerata</taxon>
        <taxon>Arachnida</taxon>
        <taxon>Araneae</taxon>
        <taxon>Araneomorphae</taxon>
        <taxon>Entelegynae</taxon>
        <taxon>Araneoidea</taxon>
        <taxon>Nephilidae</taxon>
        <taxon>Trichonephila</taxon>
    </lineage>
</organism>
<name>A0A8X6UYZ4_TRICX</name>
<protein>
    <submittedName>
        <fullName evidence="1">Uncharacterized protein</fullName>
    </submittedName>
</protein>
<gene>
    <name evidence="1" type="ORF">TNCV_2636841</name>
</gene>
<accession>A0A8X6UYZ4</accession>
<dbReference type="AlphaFoldDB" id="A0A8X6UYZ4"/>
<sequence length="114" mass="12882">MLISECLSFTVTVVSNVDENLTSSGHDVDDTNIIPHLCNIDAQTNFVMICSDTGHSSYHIGRHLMNRIGNKRAQTFSFRCGVVVRRGGVSSHRRRPRHLTMVQNYEVRRQAPLT</sequence>
<keyword evidence="2" id="KW-1185">Reference proteome</keyword>